<comment type="subcellular location">
    <subcellularLocation>
        <location evidence="1">Cell membrane</location>
        <topology evidence="1">Multi-pass membrane protein</topology>
    </subcellularLocation>
</comment>
<organism evidence="9 10">
    <name type="scientific">Holdemanella biformis</name>
    <dbReference type="NCBI Taxonomy" id="1735"/>
    <lineage>
        <taxon>Bacteria</taxon>
        <taxon>Bacillati</taxon>
        <taxon>Bacillota</taxon>
        <taxon>Erysipelotrichia</taxon>
        <taxon>Erysipelotrichales</taxon>
        <taxon>Erysipelotrichaceae</taxon>
        <taxon>Holdemanella</taxon>
    </lineage>
</organism>
<evidence type="ECO:0000256" key="1">
    <source>
        <dbReference type="ARBA" id="ARBA00004651"/>
    </source>
</evidence>
<dbReference type="PANTHER" id="PTHR21716:SF53">
    <property type="entry name" value="PERMEASE PERM-RELATED"/>
    <property type="match status" value="1"/>
</dbReference>
<dbReference type="GO" id="GO:0055085">
    <property type="term" value="P:transmembrane transport"/>
    <property type="evidence" value="ECO:0007669"/>
    <property type="project" value="TreeGrafter"/>
</dbReference>
<keyword evidence="4" id="KW-1003">Cell membrane</keyword>
<reference evidence="9 10" key="1">
    <citation type="submission" date="2018-08" db="EMBL/GenBank/DDBJ databases">
        <title>A genome reference for cultivated species of the human gut microbiota.</title>
        <authorList>
            <person name="Zou Y."/>
            <person name="Xue W."/>
            <person name="Luo G."/>
        </authorList>
    </citation>
    <scope>NUCLEOTIDE SEQUENCE [LARGE SCALE GENOMIC DNA]</scope>
    <source>
        <strain evidence="9 10">AF15-20</strain>
    </source>
</reference>
<evidence type="ECO:0000313" key="9">
    <source>
        <dbReference type="EMBL" id="RGU89333.1"/>
    </source>
</evidence>
<evidence type="ECO:0000256" key="8">
    <source>
        <dbReference type="SAM" id="Phobius"/>
    </source>
</evidence>
<comment type="caution">
    <text evidence="9">The sequence shown here is derived from an EMBL/GenBank/DDBJ whole genome shotgun (WGS) entry which is preliminary data.</text>
</comment>
<feature type="transmembrane region" description="Helical" evidence="8">
    <location>
        <begin position="278"/>
        <end position="299"/>
    </location>
</feature>
<dbReference type="Proteomes" id="UP000265489">
    <property type="component" value="Unassembled WGS sequence"/>
</dbReference>
<feature type="transmembrane region" description="Helical" evidence="8">
    <location>
        <begin position="73"/>
        <end position="92"/>
    </location>
</feature>
<protein>
    <submittedName>
        <fullName evidence="9">AI-2E family transporter</fullName>
    </submittedName>
</protein>
<dbReference type="PANTHER" id="PTHR21716">
    <property type="entry name" value="TRANSMEMBRANE PROTEIN"/>
    <property type="match status" value="1"/>
</dbReference>
<feature type="transmembrane region" description="Helical" evidence="8">
    <location>
        <begin position="311"/>
        <end position="333"/>
    </location>
</feature>
<keyword evidence="7 8" id="KW-0472">Membrane</keyword>
<feature type="transmembrane region" description="Helical" evidence="8">
    <location>
        <begin position="33"/>
        <end position="53"/>
    </location>
</feature>
<evidence type="ECO:0000313" key="10">
    <source>
        <dbReference type="Proteomes" id="UP000265489"/>
    </source>
</evidence>
<evidence type="ECO:0000256" key="4">
    <source>
        <dbReference type="ARBA" id="ARBA00022475"/>
    </source>
</evidence>
<dbReference type="Pfam" id="PF01594">
    <property type="entry name" value="AI-2E_transport"/>
    <property type="match status" value="1"/>
</dbReference>
<feature type="transmembrane region" description="Helical" evidence="8">
    <location>
        <begin position="339"/>
        <end position="357"/>
    </location>
</feature>
<dbReference type="InterPro" id="IPR002549">
    <property type="entry name" value="AI-2E-like"/>
</dbReference>
<dbReference type="GeneID" id="66580535"/>
<sequence>MKKRNLWIYIFGITIIIIGLIKLDTLISMVSILWNACRVLVFGAMMAFVINLVMAKIEKRLNFMKKGKRATSLLLSLVLIALFLYFLITLVVPSLTEAIGVIVQVLPKYFEDTQKFLVNLFENNPQLADSINNLDIDWKNLIQSGINVLSTGVTNVLGTTFNVVTVIVNSVFNFVLMFIFAIYVLLEKERFVQLYHRLTNLYLSETVKRRMDRCLNIINQTFSAFIGGQCIEATILGTLCTLGMIILRMPYPAMIGTLVGVINIIPMIGAYIGGVIGMFMVFTVSPIMSLWFLLYLCILQQIESNVIYPHVVGNSVGLPGIYVMMTVVIFGSLAGIPGMFLGIPTMASVYKIGVLYLNRKERLKEMNG</sequence>
<dbReference type="AlphaFoldDB" id="A0A395W5L0"/>
<name>A0A395W5L0_9FIRM</name>
<evidence type="ECO:0000256" key="7">
    <source>
        <dbReference type="ARBA" id="ARBA00023136"/>
    </source>
</evidence>
<comment type="similarity">
    <text evidence="2">Belongs to the autoinducer-2 exporter (AI-2E) (TC 2.A.86) family.</text>
</comment>
<evidence type="ECO:0000256" key="3">
    <source>
        <dbReference type="ARBA" id="ARBA00022448"/>
    </source>
</evidence>
<keyword evidence="5 8" id="KW-0812">Transmembrane</keyword>
<evidence type="ECO:0000256" key="6">
    <source>
        <dbReference type="ARBA" id="ARBA00022989"/>
    </source>
</evidence>
<dbReference type="EMBL" id="QRYQ01000031">
    <property type="protein sequence ID" value="RGU89333.1"/>
    <property type="molecule type" value="Genomic_DNA"/>
</dbReference>
<feature type="transmembrane region" description="Helical" evidence="8">
    <location>
        <begin position="163"/>
        <end position="186"/>
    </location>
</feature>
<gene>
    <name evidence="9" type="ORF">DWW32_11630</name>
</gene>
<keyword evidence="3" id="KW-0813">Transport</keyword>
<proteinExistence type="inferred from homology"/>
<accession>A0A395W5L0</accession>
<keyword evidence="6 8" id="KW-1133">Transmembrane helix</keyword>
<feature type="transmembrane region" description="Helical" evidence="8">
    <location>
        <begin position="251"/>
        <end position="272"/>
    </location>
</feature>
<dbReference type="RefSeq" id="WP_118325859.1">
    <property type="nucleotide sequence ID" value="NZ_QRYH01000030.1"/>
</dbReference>
<dbReference type="GO" id="GO:0005886">
    <property type="term" value="C:plasma membrane"/>
    <property type="evidence" value="ECO:0007669"/>
    <property type="project" value="UniProtKB-SubCell"/>
</dbReference>
<feature type="transmembrane region" description="Helical" evidence="8">
    <location>
        <begin position="7"/>
        <end position="27"/>
    </location>
</feature>
<evidence type="ECO:0000256" key="2">
    <source>
        <dbReference type="ARBA" id="ARBA00009773"/>
    </source>
</evidence>
<evidence type="ECO:0000256" key="5">
    <source>
        <dbReference type="ARBA" id="ARBA00022692"/>
    </source>
</evidence>